<feature type="transmembrane region" description="Helical" evidence="6">
    <location>
        <begin position="237"/>
        <end position="256"/>
    </location>
</feature>
<evidence type="ECO:0000259" key="7">
    <source>
        <dbReference type="Pfam" id="PF20684"/>
    </source>
</evidence>
<evidence type="ECO:0000256" key="6">
    <source>
        <dbReference type="SAM" id="Phobius"/>
    </source>
</evidence>
<evidence type="ECO:0000313" key="9">
    <source>
        <dbReference type="Proteomes" id="UP001628179"/>
    </source>
</evidence>
<keyword evidence="2 6" id="KW-0812">Transmembrane</keyword>
<evidence type="ECO:0000256" key="3">
    <source>
        <dbReference type="ARBA" id="ARBA00022989"/>
    </source>
</evidence>
<dbReference type="GeneID" id="98180760"/>
<dbReference type="Proteomes" id="UP001628179">
    <property type="component" value="Unassembled WGS sequence"/>
</dbReference>
<feature type="transmembrane region" description="Helical" evidence="6">
    <location>
        <begin position="115"/>
        <end position="141"/>
    </location>
</feature>
<keyword evidence="9" id="KW-1185">Reference proteome</keyword>
<sequence>MADVIPYLPKEQQDALLAGPALAPPPGVTPNFENPPNQNGLAHGVMAACLTVATFCLMLRTYLAVVSRKVKATECLILCAFGCYLGWAYCCYRILDRIGYFVHQWDLLLGDLIDLLYYVSIGGVLYSVTLPLLKVAILLEWSQVFVAGGERNAFWCTCYALMAVQILFGIATTVALNLVCIPYEAIYNFTVAGRCFDKHNLEVVSSIIHLATDVIMVFLPQRVIWGLQMSLKKKLGVSVVFGLGLLACVSAAFRVQVTFEYAGAADSTYTLGPVVFWAYAEMTCGFVISCMPAAPRLLKETGVLRRIKTLLGMHVTTVQASNVTGASTIDTFSKPSTTIDKYRKIDDDGVLLDDIAAAKSESTERLQQQSSAGKLDNSHSVVRTTQVTVKREYVDDASGSGGYGSRAAAWEAGTRGSTTQYYGRA</sequence>
<keyword evidence="3 6" id="KW-1133">Transmembrane helix</keyword>
<dbReference type="RefSeq" id="XP_070921538.1">
    <property type="nucleotide sequence ID" value="XM_071065437.1"/>
</dbReference>
<reference evidence="8 9" key="1">
    <citation type="submission" date="2024-09" db="EMBL/GenBank/DDBJ databases">
        <title>Itraconazole resistance in Madurella fahalii resulting from another homologue of gene encoding cytochrome P450 14-alpha sterol demethylase (CYP51).</title>
        <authorList>
            <person name="Yoshioka I."/>
            <person name="Fahal A.H."/>
            <person name="Kaneko S."/>
            <person name="Yaguchi T."/>
        </authorList>
    </citation>
    <scope>NUCLEOTIDE SEQUENCE [LARGE SCALE GENOMIC DNA]</scope>
    <source>
        <strain evidence="8 9">IFM 68171</strain>
    </source>
</reference>
<name>A0ABQ0GPY2_9PEZI</name>
<feature type="transmembrane region" description="Helical" evidence="6">
    <location>
        <begin position="75"/>
        <end position="95"/>
    </location>
</feature>
<comment type="similarity">
    <text evidence="5">Belongs to the SAT4 family.</text>
</comment>
<comment type="subcellular location">
    <subcellularLocation>
        <location evidence="1">Membrane</location>
        <topology evidence="1">Multi-pass membrane protein</topology>
    </subcellularLocation>
</comment>
<accession>A0ABQ0GPY2</accession>
<comment type="caution">
    <text evidence="8">The sequence shown here is derived from an EMBL/GenBank/DDBJ whole genome shotgun (WGS) entry which is preliminary data.</text>
</comment>
<evidence type="ECO:0000256" key="4">
    <source>
        <dbReference type="ARBA" id="ARBA00023136"/>
    </source>
</evidence>
<feature type="transmembrane region" description="Helical" evidence="6">
    <location>
        <begin position="206"/>
        <end position="225"/>
    </location>
</feature>
<feature type="domain" description="Rhodopsin" evidence="7">
    <location>
        <begin position="64"/>
        <end position="299"/>
    </location>
</feature>
<feature type="transmembrane region" description="Helical" evidence="6">
    <location>
        <begin position="276"/>
        <end position="298"/>
    </location>
</feature>
<evidence type="ECO:0000256" key="1">
    <source>
        <dbReference type="ARBA" id="ARBA00004141"/>
    </source>
</evidence>
<dbReference type="PANTHER" id="PTHR33048">
    <property type="entry name" value="PTH11-LIKE INTEGRAL MEMBRANE PROTEIN (AFU_ORTHOLOGUE AFUA_5G11245)"/>
    <property type="match status" value="1"/>
</dbReference>
<evidence type="ECO:0000313" key="8">
    <source>
        <dbReference type="EMBL" id="GAB1319808.1"/>
    </source>
</evidence>
<dbReference type="InterPro" id="IPR052337">
    <property type="entry name" value="SAT4-like"/>
</dbReference>
<evidence type="ECO:0000256" key="2">
    <source>
        <dbReference type="ARBA" id="ARBA00022692"/>
    </source>
</evidence>
<evidence type="ECO:0000256" key="5">
    <source>
        <dbReference type="ARBA" id="ARBA00038359"/>
    </source>
</evidence>
<proteinExistence type="inferred from homology"/>
<gene>
    <name evidence="8" type="ORF">MFIFM68171_10018</name>
</gene>
<dbReference type="EMBL" id="BAAFSV010000005">
    <property type="protein sequence ID" value="GAB1319808.1"/>
    <property type="molecule type" value="Genomic_DNA"/>
</dbReference>
<protein>
    <submittedName>
        <fullName evidence="8">Integral membrane protein PTH11</fullName>
    </submittedName>
</protein>
<dbReference type="InterPro" id="IPR049326">
    <property type="entry name" value="Rhodopsin_dom_fungi"/>
</dbReference>
<organism evidence="8 9">
    <name type="scientific">Madurella fahalii</name>
    <dbReference type="NCBI Taxonomy" id="1157608"/>
    <lineage>
        <taxon>Eukaryota</taxon>
        <taxon>Fungi</taxon>
        <taxon>Dikarya</taxon>
        <taxon>Ascomycota</taxon>
        <taxon>Pezizomycotina</taxon>
        <taxon>Sordariomycetes</taxon>
        <taxon>Sordariomycetidae</taxon>
        <taxon>Sordariales</taxon>
        <taxon>Sordariales incertae sedis</taxon>
        <taxon>Madurella</taxon>
    </lineage>
</organism>
<dbReference type="PANTHER" id="PTHR33048:SF47">
    <property type="entry name" value="INTEGRAL MEMBRANE PROTEIN-RELATED"/>
    <property type="match status" value="1"/>
</dbReference>
<keyword evidence="4 6" id="KW-0472">Membrane</keyword>
<feature type="transmembrane region" description="Helical" evidence="6">
    <location>
        <begin position="153"/>
        <end position="186"/>
    </location>
</feature>
<feature type="transmembrane region" description="Helical" evidence="6">
    <location>
        <begin position="41"/>
        <end position="63"/>
    </location>
</feature>
<dbReference type="Pfam" id="PF20684">
    <property type="entry name" value="Fung_rhodopsin"/>
    <property type="match status" value="1"/>
</dbReference>